<dbReference type="InParanoid" id="A0A1W4WL82"/>
<feature type="compositionally biased region" description="Basic and acidic residues" evidence="6">
    <location>
        <begin position="841"/>
        <end position="851"/>
    </location>
</feature>
<name>A0A1W4WL82_AGRPL</name>
<keyword evidence="2 5" id="KW-0547">Nucleotide-binding</keyword>
<feature type="compositionally biased region" description="Polar residues" evidence="6">
    <location>
        <begin position="958"/>
        <end position="968"/>
    </location>
</feature>
<dbReference type="GO" id="GO:0007018">
    <property type="term" value="P:microtubule-based movement"/>
    <property type="evidence" value="ECO:0007669"/>
    <property type="project" value="InterPro"/>
</dbReference>
<dbReference type="RefSeq" id="XP_018324669.1">
    <property type="nucleotide sequence ID" value="XM_018469167.1"/>
</dbReference>
<keyword evidence="4" id="KW-0206">Cytoskeleton</keyword>
<dbReference type="PROSITE" id="PS00411">
    <property type="entry name" value="KINESIN_MOTOR_1"/>
    <property type="match status" value="1"/>
</dbReference>
<feature type="compositionally biased region" description="Basic and acidic residues" evidence="6">
    <location>
        <begin position="1060"/>
        <end position="1073"/>
    </location>
</feature>
<comment type="similarity">
    <text evidence="5">Belongs to the TRAFAC class myosin-kinesin ATPase superfamily. Kinesin family.</text>
</comment>
<feature type="compositionally biased region" description="Polar residues" evidence="6">
    <location>
        <begin position="1029"/>
        <end position="1045"/>
    </location>
</feature>
<gene>
    <name evidence="9" type="primary">LOC108736669</name>
</gene>
<keyword evidence="8" id="KW-1185">Reference proteome</keyword>
<feature type="compositionally biased region" description="Polar residues" evidence="6">
    <location>
        <begin position="1075"/>
        <end position="1086"/>
    </location>
</feature>
<sequence>MVKNRIKVCARIKGGKQPKCKVAYSIEKESCHEMLCLETPESSRSCCRRGRWCKFRFSNVFDINAKQEQIFGVIAQPIINSFLNGFNGTIFAYGQTGSGKTYTITGSPEDYSERGIIPRSIEQVFRFTSKCCEKCCVGISYMEIYNEVGYDLLDSKHQAYCFEQLPKIVLLEDSKGEIHLRNLSVHNVSSVKEAMRLLFLGDTNRTIAETPSNDFSSRSHCIFTIYLSFWVGGTGKIRRSKLNLVDLAGSERIYKSNVTGVTLMEAKSINLSLYYLEQVILALSEAKRSHVPYRNSIMTNILKDSLGGNCFTLMLATVTISPYNFEETLSTCKFSQRVAMVSTDAYINEEFDPYQEISELSKEVENLRNHLKLQSCPYDDGNTALTDDEISKCKEIVSDLIDSDETSCPNIEPNMKIIQHCFNLLKGEICHLKANLRSQEEKNEAFCDYEGIIKGKDEEIERLNLLLRNAVTPENEEELDSCLDSEESPPNTCRTMDTVPRRSKEEIRIFKIQGDLHKKYDIAKSIVPLIEQCQRNIIMIRKRIDSNQLPDDTTQNLLKELQNQQDIYRESLMQLQSIKAQVEHLEHGLQQAEFVMGGKLKKWVCESSSQIIDRDIPQIEDTRSKRSTSLGSTCKSVTVSTNDVKEIGLQTVEDRSVGYSNHRPSTSCDYSRNSSSDLKCYNSEEPFCKDCKKFCERSKSARCIKNDGALPLDDNCYATADKPTGQKVIREVRERPHPILSCHTNTETSSKKSQVIPPESENVVNTRESFRRPRMIPPVVLNSFTDTREVSHPVSACCSNKRSLREPRYRSPPTSSENIKNTKRSFKESRVTIPADSESLTSERRSYKKSREIPPVVLDSFTNVRKSSKESRQLSSRGYSENRVNNKESFRQSREKISSDSESLLNVKEPFRRSRDIPAYSIDSSRNSRKSSKEPIEISPPILDSLTNVRKSSRESKQLSSRGYSENRVNNKETLRQSREKLSSDSESLLNVKEPLKSSREITPYTIDSSTNTRKSSKEPVEISPPILDSSTNRKSLDSSTNPRKSLSETREITSPISDSRSDARKSSVEPRRASSLSPDDLTQSRKSLREPIEITINSNSLDSIRKSLKEDQIYHHENGPNMVDSFCHENYSQENLNVNSNSVIDLRRSSKSFQINNDISDNEDTYDPCYSGQGIQSVDEKHYHVNSVPFLNVMSGITSHSQNTFMTNKVGSFLDDCHLLRPNVPYFDVHVKIDPNKQIKTTTVHQKIVSINPESDDISGLLIPPTFFHKSLKKGSDISNHPLQKERIPKLIKNLAGSLFHKVNKKKLKDNGTEGVLEEESASSTNEGVILKDDEVEDKKCSCEELSEPIKKKLSVVKFADDVNQEIYKTNAECPESNTHCPKQTSETCSEKITVEKFSFFKDSDSKSFIEFIKTVPLTGDRDVDEEIVNFYRTKFQCK</sequence>
<dbReference type="SUPFAM" id="SSF52540">
    <property type="entry name" value="P-loop containing nucleoside triphosphate hydrolases"/>
    <property type="match status" value="1"/>
</dbReference>
<feature type="compositionally biased region" description="Polar residues" evidence="6">
    <location>
        <begin position="742"/>
        <end position="753"/>
    </location>
</feature>
<feature type="region of interest" description="Disordered" evidence="6">
    <location>
        <begin position="795"/>
        <end position="851"/>
    </location>
</feature>
<feature type="domain" description="Kinesin motor" evidence="7">
    <location>
        <begin position="5"/>
        <end position="341"/>
    </location>
</feature>
<evidence type="ECO:0000256" key="2">
    <source>
        <dbReference type="ARBA" id="ARBA00022741"/>
    </source>
</evidence>
<dbReference type="Pfam" id="PF00225">
    <property type="entry name" value="Kinesin"/>
    <property type="match status" value="1"/>
</dbReference>
<evidence type="ECO:0000259" key="7">
    <source>
        <dbReference type="PROSITE" id="PS50067"/>
    </source>
</evidence>
<dbReference type="PRINTS" id="PR00380">
    <property type="entry name" value="KINESINHEAVY"/>
</dbReference>
<accession>A0A1W4WL82</accession>
<comment type="subcellular location">
    <subcellularLocation>
        <location evidence="1">Cytoplasm</location>
        <location evidence="1">Cytoskeleton</location>
    </subcellularLocation>
</comment>
<organism evidence="8 9">
    <name type="scientific">Agrilus planipennis</name>
    <name type="common">Emerald ash borer</name>
    <name type="synonym">Agrilus marcopoli</name>
    <dbReference type="NCBI Taxonomy" id="224129"/>
    <lineage>
        <taxon>Eukaryota</taxon>
        <taxon>Metazoa</taxon>
        <taxon>Ecdysozoa</taxon>
        <taxon>Arthropoda</taxon>
        <taxon>Hexapoda</taxon>
        <taxon>Insecta</taxon>
        <taxon>Pterygota</taxon>
        <taxon>Neoptera</taxon>
        <taxon>Endopterygota</taxon>
        <taxon>Coleoptera</taxon>
        <taxon>Polyphaga</taxon>
        <taxon>Elateriformia</taxon>
        <taxon>Buprestoidea</taxon>
        <taxon>Buprestidae</taxon>
        <taxon>Agrilinae</taxon>
        <taxon>Agrilus</taxon>
    </lineage>
</organism>
<dbReference type="Proteomes" id="UP000192223">
    <property type="component" value="Unplaced"/>
</dbReference>
<keyword evidence="5" id="KW-0505">Motor protein</keyword>
<dbReference type="GeneID" id="108736669"/>
<dbReference type="InterPro" id="IPR019821">
    <property type="entry name" value="Kinesin_motor_CS"/>
</dbReference>
<dbReference type="OrthoDB" id="3176171at2759"/>
<dbReference type="PANTHER" id="PTHR47968">
    <property type="entry name" value="CENTROMERE PROTEIN E"/>
    <property type="match status" value="1"/>
</dbReference>
<evidence type="ECO:0000313" key="9">
    <source>
        <dbReference type="RefSeq" id="XP_018324669.1"/>
    </source>
</evidence>
<dbReference type="Gene3D" id="3.40.850.10">
    <property type="entry name" value="Kinesin motor domain"/>
    <property type="match status" value="1"/>
</dbReference>
<feature type="binding site" evidence="5">
    <location>
        <begin position="94"/>
        <end position="101"/>
    </location>
    <ligand>
        <name>ATP</name>
        <dbReference type="ChEBI" id="CHEBI:30616"/>
    </ligand>
</feature>
<dbReference type="STRING" id="224129.A0A1W4WL82"/>
<dbReference type="PANTHER" id="PTHR47968:SF67">
    <property type="entry name" value="KINESIN MOTOR DOMAIN-CONTAINING PROTEIN"/>
    <property type="match status" value="1"/>
</dbReference>
<proteinExistence type="inferred from homology"/>
<feature type="region of interest" description="Disordered" evidence="6">
    <location>
        <begin position="918"/>
        <end position="1094"/>
    </location>
</feature>
<evidence type="ECO:0000313" key="8">
    <source>
        <dbReference type="Proteomes" id="UP000192223"/>
    </source>
</evidence>
<feature type="compositionally biased region" description="Polar residues" evidence="6">
    <location>
        <begin position="873"/>
        <end position="883"/>
    </location>
</feature>
<protein>
    <submittedName>
        <fullName evidence="9">Kinesin heavy chain-like isoform X1</fullName>
    </submittedName>
</protein>
<dbReference type="PROSITE" id="PS50067">
    <property type="entry name" value="KINESIN_MOTOR_2"/>
    <property type="match status" value="1"/>
</dbReference>
<dbReference type="InterPro" id="IPR036961">
    <property type="entry name" value="Kinesin_motor_dom_sf"/>
</dbReference>
<keyword evidence="3 5" id="KW-0067">ATP-binding</keyword>
<feature type="compositionally biased region" description="Basic and acidic residues" evidence="6">
    <location>
        <begin position="884"/>
        <end position="899"/>
    </location>
</feature>
<feature type="compositionally biased region" description="Basic and acidic residues" evidence="6">
    <location>
        <begin position="969"/>
        <end position="984"/>
    </location>
</feature>
<feature type="region of interest" description="Disordered" evidence="6">
    <location>
        <begin position="741"/>
        <end position="768"/>
    </location>
</feature>
<evidence type="ECO:0000256" key="4">
    <source>
        <dbReference type="ARBA" id="ARBA00023212"/>
    </source>
</evidence>
<evidence type="ECO:0000256" key="1">
    <source>
        <dbReference type="ARBA" id="ARBA00004245"/>
    </source>
</evidence>
<dbReference type="GO" id="GO:0003777">
    <property type="term" value="F:microtubule motor activity"/>
    <property type="evidence" value="ECO:0007669"/>
    <property type="project" value="InterPro"/>
</dbReference>
<dbReference type="KEGG" id="apln:108736669"/>
<feature type="region of interest" description="Disordered" evidence="6">
    <location>
        <begin position="864"/>
        <end position="903"/>
    </location>
</feature>
<dbReference type="GO" id="GO:0008017">
    <property type="term" value="F:microtubule binding"/>
    <property type="evidence" value="ECO:0007669"/>
    <property type="project" value="InterPro"/>
</dbReference>
<evidence type="ECO:0000256" key="5">
    <source>
        <dbReference type="PROSITE-ProRule" id="PRU00283"/>
    </source>
</evidence>
<dbReference type="GO" id="GO:0005524">
    <property type="term" value="F:ATP binding"/>
    <property type="evidence" value="ECO:0007669"/>
    <property type="project" value="UniProtKB-UniRule"/>
</dbReference>
<dbReference type="InterPro" id="IPR027417">
    <property type="entry name" value="P-loop_NTPase"/>
</dbReference>
<evidence type="ECO:0000256" key="6">
    <source>
        <dbReference type="SAM" id="MobiDB-lite"/>
    </source>
</evidence>
<evidence type="ECO:0000256" key="3">
    <source>
        <dbReference type="ARBA" id="ARBA00022840"/>
    </source>
</evidence>
<dbReference type="InterPro" id="IPR027640">
    <property type="entry name" value="Kinesin-like_fam"/>
</dbReference>
<dbReference type="SMART" id="SM00129">
    <property type="entry name" value="KISc"/>
    <property type="match status" value="1"/>
</dbReference>
<keyword evidence="4" id="KW-0963">Cytoplasm</keyword>
<dbReference type="InterPro" id="IPR001752">
    <property type="entry name" value="Kinesin_motor_dom"/>
</dbReference>
<dbReference type="GO" id="GO:0015630">
    <property type="term" value="C:microtubule cytoskeleton"/>
    <property type="evidence" value="ECO:0007669"/>
    <property type="project" value="UniProtKB-ARBA"/>
</dbReference>
<reference evidence="9" key="1">
    <citation type="submission" date="2025-08" db="UniProtKB">
        <authorList>
            <consortium name="RefSeq"/>
        </authorList>
    </citation>
    <scope>IDENTIFICATION</scope>
    <source>
        <tissue evidence="9">Entire body</tissue>
    </source>
</reference>